<sequence length="1225" mass="138769">MEDLDDDFGDLYADVEFQPSSATNCIPWFAKSYIERIVVDGGEDNDVTDSKKFDMVHGDLAQKLMGSEANGGKEMNVDNGSDSEDDLNIVLNDEDCKNFPIASGGNAKNGGVVGGGGPGEDDGFVVVGEGSGGSEPSSNGHGGERGNGARGVYNSQYTRYKHMRPHVAAFPSNMRGNEPVGMASYSSMLAIGNRDDSPCNQHKGSNAANAGQVVPVRATANSVPGQSGNCFWLPWYRTILDVNIDTFEEKPWRFPGVDITDFFNFGFNEDNWKEYCNSLVNDFNYIVCVLTPIHLIAYISSCEDISSIEVFAITCFLGNRLANLNPKGRAIQVEDSAGERQPSMDVRRSRTRDSDVIQITVQDPIEDSSVSGKEKVHHIDSTVHAASENGNSDADDSSDIYCSGNVSGDEPSVQSQEGNVRRFDRCSQLRTAYNPMNLDSDKHENEKIPGVNVHQHQKGKVYPSEGVTEGMETVNKTHRGISRNSFSGDPFAEETELSLSDHGRLSLDSSCYGSDSEESRDSVCADLETTYSPLKRPSLNSSAELLDSVTSYHKNTKSSSVTSVKSKLGDMKLRNEGSTREEQEHCSRRGNGVAKPKIHPEGSDDGSHMWDAEDLRETDHSLVKCSRQKERKQRFERTDTENLPYHREKEFSSCTGGEKFADNGVRTAYRKHPYRKGNQNLRDEMDSYVRKKWDEKEYFNEQKSPRVNDEDRDRDWYHRGGGFSTDYLSRFTYGESRQLNSRYSSCSVEERDTCWSRKHNKLQLRKRTNDDTHWLDYKHEDHFVPGQYGRPALFLDRNLDFLDEKYERKLPYIGRELKNSGRRNRYGDSPPLDLDNPWSCEIEDDYRREMDYQSLNSWFYRESYIAEGCQHDTLLPRNDVYDSRLTERYGRCRRQIFAGKVRDNGWLSSHNDGNALEDCMVYPDDQDHLNQRRYGCQSRLHWSEDELILRHRDDKLYVEEASLSYKKTTGHERICARYGSAHDGRLSDEMQVQQQRPKMTKGGSSTYCFNRSSKIINREKHEQAVLRCRDSVDLVVGEGKPPRRCTKSGSLMSNGRSGNMGQKIDKKRAALMDSNEPHMEKAVQSNIPRTESSQNNAKCLDKFPITEHNEDLDIEEGQIITEEPNAEDSFRRRGVSQDAALTCNVKTIILSSENGSNVNKVIGGYDNQWILDTLAKMEKRRERFKEPIALKKEPGNSLNPEVDLIVDTDETKQKRPARKRRWGGS</sequence>
<feature type="region of interest" description="Disordered" evidence="5">
    <location>
        <begin position="1186"/>
        <end position="1225"/>
    </location>
</feature>
<dbReference type="OrthoDB" id="1917198at2759"/>
<evidence type="ECO:0000256" key="5">
    <source>
        <dbReference type="SAM" id="MobiDB-lite"/>
    </source>
</evidence>
<evidence type="ECO:0000256" key="3">
    <source>
        <dbReference type="ARBA" id="ARBA00022664"/>
    </source>
</evidence>
<dbReference type="PANTHER" id="PTHR36884:SF4">
    <property type="entry name" value="FIP1[III]-LIKE PROTEIN"/>
    <property type="match status" value="1"/>
</dbReference>
<feature type="region of interest" description="Disordered" evidence="5">
    <location>
        <begin position="1039"/>
        <end position="1061"/>
    </location>
</feature>
<organism evidence="7 8">
    <name type="scientific">Carpinus fangiana</name>
    <dbReference type="NCBI Taxonomy" id="176857"/>
    <lineage>
        <taxon>Eukaryota</taxon>
        <taxon>Viridiplantae</taxon>
        <taxon>Streptophyta</taxon>
        <taxon>Embryophyta</taxon>
        <taxon>Tracheophyta</taxon>
        <taxon>Spermatophyta</taxon>
        <taxon>Magnoliopsida</taxon>
        <taxon>eudicotyledons</taxon>
        <taxon>Gunneridae</taxon>
        <taxon>Pentapetalae</taxon>
        <taxon>rosids</taxon>
        <taxon>fabids</taxon>
        <taxon>Fagales</taxon>
        <taxon>Betulaceae</taxon>
        <taxon>Carpinus</taxon>
    </lineage>
</organism>
<feature type="compositionally biased region" description="Basic and acidic residues" evidence="5">
    <location>
        <begin position="567"/>
        <end position="587"/>
    </location>
</feature>
<gene>
    <name evidence="7" type="ORF">FH972_015318</name>
</gene>
<feature type="region of interest" description="Disordered" evidence="5">
    <location>
        <begin position="477"/>
        <end position="497"/>
    </location>
</feature>
<feature type="region of interest" description="Disordered" evidence="5">
    <location>
        <begin position="384"/>
        <end position="420"/>
    </location>
</feature>
<proteinExistence type="inferred from homology"/>
<evidence type="ECO:0000313" key="7">
    <source>
        <dbReference type="EMBL" id="KAE8076684.1"/>
    </source>
</evidence>
<dbReference type="EMBL" id="CM017326">
    <property type="protein sequence ID" value="KAE8076684.1"/>
    <property type="molecule type" value="Genomic_DNA"/>
</dbReference>
<evidence type="ECO:0000256" key="2">
    <source>
        <dbReference type="ARBA" id="ARBA00007459"/>
    </source>
</evidence>
<feature type="region of interest" description="Disordered" evidence="5">
    <location>
        <begin position="128"/>
        <end position="151"/>
    </location>
</feature>
<feature type="compositionally biased region" description="Low complexity" evidence="5">
    <location>
        <begin position="128"/>
        <end position="139"/>
    </location>
</feature>
<keyword evidence="4" id="KW-0539">Nucleus</keyword>
<dbReference type="InterPro" id="IPR007854">
    <property type="entry name" value="Fip1_dom"/>
</dbReference>
<keyword evidence="3" id="KW-0507">mRNA processing</keyword>
<feature type="compositionally biased region" description="Low complexity" evidence="5">
    <location>
        <begin position="557"/>
        <end position="566"/>
    </location>
</feature>
<dbReference type="Proteomes" id="UP000327013">
    <property type="component" value="Chromosome 6"/>
</dbReference>
<keyword evidence="8" id="KW-1185">Reference proteome</keyword>
<evidence type="ECO:0000259" key="6">
    <source>
        <dbReference type="Pfam" id="PF05182"/>
    </source>
</evidence>
<protein>
    <recommendedName>
        <fullName evidence="6">Pre-mRNA polyadenylation factor Fip1 domain-containing protein</fullName>
    </recommendedName>
</protein>
<feature type="region of interest" description="Disordered" evidence="5">
    <location>
        <begin position="552"/>
        <end position="641"/>
    </location>
</feature>
<accession>A0A5N6RDH4</accession>
<dbReference type="GO" id="GO:0005634">
    <property type="term" value="C:nucleus"/>
    <property type="evidence" value="ECO:0007669"/>
    <property type="project" value="UniProtKB-SubCell"/>
</dbReference>
<feature type="compositionally biased region" description="Basic and acidic residues" evidence="5">
    <location>
        <begin position="598"/>
        <end position="622"/>
    </location>
</feature>
<name>A0A5N6RDH4_9ROSI</name>
<dbReference type="PANTHER" id="PTHR36884">
    <property type="entry name" value="FIP1[III]-LIKE PROTEIN"/>
    <property type="match status" value="1"/>
</dbReference>
<comment type="similarity">
    <text evidence="2">Belongs to the FIP1 family.</text>
</comment>
<evidence type="ECO:0000256" key="4">
    <source>
        <dbReference type="ARBA" id="ARBA00023242"/>
    </source>
</evidence>
<feature type="compositionally biased region" description="Basic residues" evidence="5">
    <location>
        <begin position="1214"/>
        <end position="1225"/>
    </location>
</feature>
<dbReference type="AlphaFoldDB" id="A0A5N6RDH4"/>
<reference evidence="7 8" key="1">
    <citation type="submission" date="2019-06" db="EMBL/GenBank/DDBJ databases">
        <title>A chromosomal-level reference genome of Carpinus fangiana (Coryloideae, Betulaceae).</title>
        <authorList>
            <person name="Yang X."/>
            <person name="Wang Z."/>
            <person name="Zhang L."/>
            <person name="Hao G."/>
            <person name="Liu J."/>
            <person name="Yang Y."/>
        </authorList>
    </citation>
    <scope>NUCLEOTIDE SEQUENCE [LARGE SCALE GENOMIC DNA]</scope>
    <source>
        <strain evidence="7">Cfa_2016G</strain>
        <tissue evidence="7">Leaf</tissue>
    </source>
</reference>
<evidence type="ECO:0000313" key="8">
    <source>
        <dbReference type="Proteomes" id="UP000327013"/>
    </source>
</evidence>
<evidence type="ECO:0000256" key="1">
    <source>
        <dbReference type="ARBA" id="ARBA00004123"/>
    </source>
</evidence>
<dbReference type="GO" id="GO:0006397">
    <property type="term" value="P:mRNA processing"/>
    <property type="evidence" value="ECO:0007669"/>
    <property type="project" value="UniProtKB-KW"/>
</dbReference>
<dbReference type="InterPro" id="IPR044976">
    <property type="entry name" value="FIPS5/FIPS3-like"/>
</dbReference>
<feature type="region of interest" description="Disordered" evidence="5">
    <location>
        <begin position="334"/>
        <end position="353"/>
    </location>
</feature>
<comment type="subcellular location">
    <subcellularLocation>
        <location evidence="1">Nucleus</location>
    </subcellularLocation>
</comment>
<dbReference type="Pfam" id="PF05182">
    <property type="entry name" value="Fip1"/>
    <property type="match status" value="1"/>
</dbReference>
<feature type="compositionally biased region" description="Polar residues" evidence="5">
    <location>
        <begin position="1047"/>
        <end position="1060"/>
    </location>
</feature>
<feature type="domain" description="Pre-mRNA polyadenylation factor Fip1" evidence="6">
    <location>
        <begin position="241"/>
        <end position="278"/>
    </location>
</feature>